<dbReference type="PROSITE" id="PS50043">
    <property type="entry name" value="HTH_LUXR_2"/>
    <property type="match status" value="1"/>
</dbReference>
<gene>
    <name evidence="5" type="ORF">GCM10009836_23490</name>
</gene>
<dbReference type="Proteomes" id="UP001500449">
    <property type="component" value="Unassembled WGS sequence"/>
</dbReference>
<keyword evidence="2" id="KW-0238">DNA-binding</keyword>
<comment type="caution">
    <text evidence="5">The sequence shown here is derived from an EMBL/GenBank/DDBJ whole genome shotgun (WGS) entry which is preliminary data.</text>
</comment>
<dbReference type="SUPFAM" id="SSF48452">
    <property type="entry name" value="TPR-like"/>
    <property type="match status" value="1"/>
</dbReference>
<dbReference type="EMBL" id="BAAAQK010000005">
    <property type="protein sequence ID" value="GAA1843429.1"/>
    <property type="molecule type" value="Genomic_DNA"/>
</dbReference>
<dbReference type="SMART" id="SM00421">
    <property type="entry name" value="HTH_LUXR"/>
    <property type="match status" value="1"/>
</dbReference>
<dbReference type="CDD" id="cd06170">
    <property type="entry name" value="LuxR_C_like"/>
    <property type="match status" value="1"/>
</dbReference>
<keyword evidence="3" id="KW-0804">Transcription</keyword>
<dbReference type="InterPro" id="IPR059106">
    <property type="entry name" value="WHD_MalT"/>
</dbReference>
<feature type="domain" description="HTH luxR-type" evidence="4">
    <location>
        <begin position="710"/>
        <end position="775"/>
    </location>
</feature>
<dbReference type="Gene3D" id="1.10.10.10">
    <property type="entry name" value="Winged helix-like DNA-binding domain superfamily/Winged helix DNA-binding domain"/>
    <property type="match status" value="1"/>
</dbReference>
<name>A0ABN2MYB3_9PSEU</name>
<dbReference type="Gene3D" id="1.25.40.10">
    <property type="entry name" value="Tetratricopeptide repeat domain"/>
    <property type="match status" value="1"/>
</dbReference>
<dbReference type="InterPro" id="IPR036388">
    <property type="entry name" value="WH-like_DNA-bd_sf"/>
</dbReference>
<evidence type="ECO:0000256" key="1">
    <source>
        <dbReference type="ARBA" id="ARBA00023015"/>
    </source>
</evidence>
<dbReference type="InterPro" id="IPR011990">
    <property type="entry name" value="TPR-like_helical_dom_sf"/>
</dbReference>
<dbReference type="PRINTS" id="PR00038">
    <property type="entry name" value="HTHLUXR"/>
</dbReference>
<dbReference type="Gene3D" id="3.40.50.300">
    <property type="entry name" value="P-loop containing nucleotide triphosphate hydrolases"/>
    <property type="match status" value="1"/>
</dbReference>
<dbReference type="PANTHER" id="PTHR44688">
    <property type="entry name" value="DNA-BINDING TRANSCRIPTIONAL ACTIVATOR DEVR_DOSR"/>
    <property type="match status" value="1"/>
</dbReference>
<evidence type="ECO:0000313" key="6">
    <source>
        <dbReference type="Proteomes" id="UP001500449"/>
    </source>
</evidence>
<evidence type="ECO:0000313" key="5">
    <source>
        <dbReference type="EMBL" id="GAA1843429.1"/>
    </source>
</evidence>
<dbReference type="SUPFAM" id="SSF46894">
    <property type="entry name" value="C-terminal effector domain of the bipartite response regulators"/>
    <property type="match status" value="1"/>
</dbReference>
<dbReference type="Pfam" id="PF00196">
    <property type="entry name" value="GerE"/>
    <property type="match status" value="1"/>
</dbReference>
<dbReference type="PANTHER" id="PTHR44688:SF16">
    <property type="entry name" value="DNA-BINDING TRANSCRIPTIONAL ACTIVATOR DEVR_DOSR"/>
    <property type="match status" value="1"/>
</dbReference>
<keyword evidence="6" id="KW-1185">Reference proteome</keyword>
<evidence type="ECO:0000259" key="4">
    <source>
        <dbReference type="PROSITE" id="PS50043"/>
    </source>
</evidence>
<dbReference type="InterPro" id="IPR000792">
    <property type="entry name" value="Tscrpt_reg_LuxR_C"/>
</dbReference>
<sequence length="777" mass="82122">MSVMSGLDAAVRDWQTSYADAASAAGSGRVMSPDRPASPLLTVKQMIPPVRAGAVPRDRLVDLLRGSPTPFTVVVAPAGWGKTSLLSSWAADSAEHTRVAWVSLDAGDDEPTRFWSYVLTALRRAGDEIGPAALDALAAPGVGPLDLALPILLNELAGASASYVLVLDDYHVLTDPRIHEGVEFLVSYLPSSARVVVAGRSDPPLPLARMRARGELTEVRAADLRFTFDEAAALVSAVSGTVLDREGAAGVWERTEGWAAGLQLAGLALRADPARPRVRGDDRHLLDYFTAEVLPALAPEQRDLLRRAAPLERLSGALCDAALGVSGSAGVLDALDRADLFVVSLDAERTWYRCHHLLRDVLRGSDPDPVRDREVLCRAAAWFSEHDRIDDAVRHLLGAGDTAAAAALLEASEAWFWANGSAATYLMLGEEVPDPLVGPQLALSLAYAAAIGGRPDRVVPWPDIGDARIAPDSVVKGWRSARAAAVVMRATLGVPDSEPARAVALAQEALDLEAAVGNPGHRTGLAALGSALARDARFDEAAGMLRDSWRQRDRGEWSTGVSLDLAGRLGLCLLELGQDAEAGDLLGEAAPLADEVERAWGAAAAPVVATVRVVEGRHRYREGDATGARDLLARAVTLSEVGGRASALVLALVFLADAELACGDRAAAGAALARAREVADEEPTVPFVVERLGQAEARIGRVAVAAASRSGELVEVLTDREMSILRTLAGSATQREIGAALFLSVNTVKAYNRSLYRKLGVSSRQDAVRTARRLGLI</sequence>
<dbReference type="Pfam" id="PF25873">
    <property type="entry name" value="WHD_MalT"/>
    <property type="match status" value="1"/>
</dbReference>
<keyword evidence="1" id="KW-0805">Transcription regulation</keyword>
<dbReference type="InterPro" id="IPR027417">
    <property type="entry name" value="P-loop_NTPase"/>
</dbReference>
<accession>A0ABN2MYB3</accession>
<reference evidence="5 6" key="1">
    <citation type="journal article" date="2019" name="Int. J. Syst. Evol. Microbiol.">
        <title>The Global Catalogue of Microorganisms (GCM) 10K type strain sequencing project: providing services to taxonomists for standard genome sequencing and annotation.</title>
        <authorList>
            <consortium name="The Broad Institute Genomics Platform"/>
            <consortium name="The Broad Institute Genome Sequencing Center for Infectious Disease"/>
            <person name="Wu L."/>
            <person name="Ma J."/>
        </authorList>
    </citation>
    <scope>NUCLEOTIDE SEQUENCE [LARGE SCALE GENOMIC DNA]</scope>
    <source>
        <strain evidence="5 6">JCM 16009</strain>
    </source>
</reference>
<evidence type="ECO:0000256" key="3">
    <source>
        <dbReference type="ARBA" id="ARBA00023163"/>
    </source>
</evidence>
<organism evidence="5 6">
    <name type="scientific">Pseudonocardia ailaonensis</name>
    <dbReference type="NCBI Taxonomy" id="367279"/>
    <lineage>
        <taxon>Bacteria</taxon>
        <taxon>Bacillati</taxon>
        <taxon>Actinomycetota</taxon>
        <taxon>Actinomycetes</taxon>
        <taxon>Pseudonocardiales</taxon>
        <taxon>Pseudonocardiaceae</taxon>
        <taxon>Pseudonocardia</taxon>
    </lineage>
</organism>
<dbReference type="SUPFAM" id="SSF52540">
    <property type="entry name" value="P-loop containing nucleoside triphosphate hydrolases"/>
    <property type="match status" value="1"/>
</dbReference>
<protein>
    <submittedName>
        <fullName evidence="5">LuxR C-terminal-related transcriptional regulator</fullName>
    </submittedName>
</protein>
<dbReference type="InterPro" id="IPR016032">
    <property type="entry name" value="Sig_transdc_resp-reg_C-effctor"/>
</dbReference>
<evidence type="ECO:0000256" key="2">
    <source>
        <dbReference type="ARBA" id="ARBA00023125"/>
    </source>
</evidence>
<proteinExistence type="predicted"/>